<dbReference type="HOGENOM" id="CLU_454146_0_0_1"/>
<feature type="compositionally biased region" description="Low complexity" evidence="1">
    <location>
        <begin position="207"/>
        <end position="220"/>
    </location>
</feature>
<dbReference type="GeneID" id="63737708"/>
<dbReference type="STRING" id="1081103.A0A0B2WRW2"/>
<feature type="compositionally biased region" description="Basic and acidic residues" evidence="1">
    <location>
        <begin position="141"/>
        <end position="156"/>
    </location>
</feature>
<feature type="region of interest" description="Disordered" evidence="1">
    <location>
        <begin position="523"/>
        <end position="572"/>
    </location>
</feature>
<evidence type="ECO:0000256" key="1">
    <source>
        <dbReference type="SAM" id="MobiDB-lite"/>
    </source>
</evidence>
<dbReference type="OrthoDB" id="4588713at2759"/>
<protein>
    <submittedName>
        <fullName evidence="2">Uncharacterized protein</fullName>
    </submittedName>
</protein>
<comment type="caution">
    <text evidence="2">The sequence shown here is derived from an EMBL/GenBank/DDBJ whole genome shotgun (WGS) entry which is preliminary data.</text>
</comment>
<dbReference type="AlphaFoldDB" id="A0A0B2WRW2"/>
<name>A0A0B2WRW2_METAS</name>
<feature type="region of interest" description="Disordered" evidence="1">
    <location>
        <begin position="383"/>
        <end position="406"/>
    </location>
</feature>
<reference evidence="2 3" key="1">
    <citation type="journal article" date="2014" name="Proc. Natl. Acad. Sci. U.S.A.">
        <title>Trajectory and genomic determinants of fungal-pathogen speciation and host adaptation.</title>
        <authorList>
            <person name="Hu X."/>
            <person name="Xiao G."/>
            <person name="Zheng P."/>
            <person name="Shang Y."/>
            <person name="Su Y."/>
            <person name="Zhang X."/>
            <person name="Liu X."/>
            <person name="Zhan S."/>
            <person name="St Leger R.J."/>
            <person name="Wang C."/>
        </authorList>
    </citation>
    <scope>NUCLEOTIDE SEQUENCE [LARGE SCALE GENOMIC DNA]</scope>
    <source>
        <strain evidence="2 3">ARSEF 1941</strain>
    </source>
</reference>
<feature type="compositionally biased region" description="Polar residues" evidence="1">
    <location>
        <begin position="25"/>
        <end position="43"/>
    </location>
</feature>
<dbReference type="Proteomes" id="UP000030816">
    <property type="component" value="Unassembled WGS sequence"/>
</dbReference>
<accession>A0A0B2WRW2</accession>
<dbReference type="EMBL" id="AZHE01000006">
    <property type="protein sequence ID" value="KHN98791.1"/>
    <property type="molecule type" value="Genomic_DNA"/>
</dbReference>
<feature type="region of interest" description="Disordered" evidence="1">
    <location>
        <begin position="266"/>
        <end position="286"/>
    </location>
</feature>
<evidence type="ECO:0000313" key="3">
    <source>
        <dbReference type="Proteomes" id="UP000030816"/>
    </source>
</evidence>
<keyword evidence="3" id="KW-1185">Reference proteome</keyword>
<feature type="region of interest" description="Disordered" evidence="1">
    <location>
        <begin position="120"/>
        <end position="166"/>
    </location>
</feature>
<feature type="region of interest" description="Disordered" evidence="1">
    <location>
        <begin position="201"/>
        <end position="242"/>
    </location>
</feature>
<proteinExistence type="predicted"/>
<feature type="compositionally biased region" description="Pro residues" evidence="1">
    <location>
        <begin position="221"/>
        <end position="230"/>
    </location>
</feature>
<evidence type="ECO:0000313" key="2">
    <source>
        <dbReference type="EMBL" id="KHN98791.1"/>
    </source>
</evidence>
<organism evidence="2 3">
    <name type="scientific">Metarhizium album (strain ARSEF 1941)</name>
    <dbReference type="NCBI Taxonomy" id="1081103"/>
    <lineage>
        <taxon>Eukaryota</taxon>
        <taxon>Fungi</taxon>
        <taxon>Dikarya</taxon>
        <taxon>Ascomycota</taxon>
        <taxon>Pezizomycotina</taxon>
        <taxon>Sordariomycetes</taxon>
        <taxon>Hypocreomycetidae</taxon>
        <taxon>Hypocreales</taxon>
        <taxon>Clavicipitaceae</taxon>
        <taxon>Metarhizium</taxon>
    </lineage>
</organism>
<dbReference type="RefSeq" id="XP_040679857.1">
    <property type="nucleotide sequence ID" value="XM_040822052.1"/>
</dbReference>
<sequence>MDATPLSDAESSFSAPVDSPVVSFPQPTYTTAGTIYKPSSSQPLQPPTRRGRLSKWSAGGISSDLALFPKSVLAGLSMKTPAGRPNSALQLYTPLQQNNHRAVSPFSEPDHLLARMPMETPRLRSGNTPRDLSAPLSEEAVQDKPVTEEGEHRCADASDDDSEGSEAKITLLSNMPVKSLHNLASYQNPSQKYAQRALLRGRRSRPLGMGSSYTGSTTSTSPPPLMPGFNPPYSSSEVGGPSNLALQEQTDLLAFRRARLDASRMESWTSRRNGTSTPTFSNTPRNRAVSELPNLVATSSASASGALLPLTAGPPGQRQYRPLAVESTINASATAGPSSPPPYNPADDDTLQIANRVLVEAGIEDVCIESLGSLFAENSNSASSYLTSQGAGGHTEQLRPVLPGATGYDEEMQLQFRDIVGPLERMKVWDPNEKLIQTKSWRDPSPEVRALYKPGTDRFTDEAMAAHNDKVEECWLSGVNNRRERMRPQSTLSESALLFESTPLPRSRPEAYQDFGVIGDRRLKTPISPSEKASVEETTEVPASEHAASLLELAKHTQSQNGDGPATDSAMH</sequence>
<feature type="compositionally biased region" description="Polar residues" evidence="1">
    <location>
        <begin position="266"/>
        <end position="285"/>
    </location>
</feature>
<gene>
    <name evidence="2" type="ORF">MAM_03253</name>
</gene>
<feature type="region of interest" description="Disordered" evidence="1">
    <location>
        <begin position="1"/>
        <end position="56"/>
    </location>
</feature>